<keyword evidence="3" id="KW-1185">Reference proteome</keyword>
<protein>
    <submittedName>
        <fullName evidence="2">Uncharacterized protein</fullName>
    </submittedName>
</protein>
<comment type="caution">
    <text evidence="2">The sequence shown here is derived from an EMBL/GenBank/DDBJ whole genome shotgun (WGS) entry which is preliminary data.</text>
</comment>
<evidence type="ECO:0000313" key="3">
    <source>
        <dbReference type="Proteomes" id="UP001437256"/>
    </source>
</evidence>
<evidence type="ECO:0000313" key="2">
    <source>
        <dbReference type="EMBL" id="KAL0057561.1"/>
    </source>
</evidence>
<gene>
    <name evidence="2" type="ORF">AAF712_015794</name>
</gene>
<feature type="compositionally biased region" description="Low complexity" evidence="1">
    <location>
        <begin position="165"/>
        <end position="185"/>
    </location>
</feature>
<sequence length="306" mass="33958">MEQPVRLVQTRPSLTFTSVTTPPIHVRLRLTREQKRALALQAEQARILTLLRDPLSDPLKLGPNRAACIPCGGRVALSKGRFRLDEWEKHKEECFMAVLAQEELDKGRVLAPWLATATRWEEDVAVDLGERFCQRGLFDPTMRSAFRKLGFGYGGRPCKTKSQEESTSSSRSTSRARQPSQSSAPTRLVDALLKIEVPSDVKDPLGFSRPSTPLPSISSVAKALKMTPVFGKTSEKSLSMAISSDRPEKPHGLTSKFSVLHGGHPLSRFKARRDRDGDAEILHKQALTRVKSSPDGWYSAASDTDR</sequence>
<organism evidence="2 3">
    <name type="scientific">Marasmius tenuissimus</name>
    <dbReference type="NCBI Taxonomy" id="585030"/>
    <lineage>
        <taxon>Eukaryota</taxon>
        <taxon>Fungi</taxon>
        <taxon>Dikarya</taxon>
        <taxon>Basidiomycota</taxon>
        <taxon>Agaricomycotina</taxon>
        <taxon>Agaricomycetes</taxon>
        <taxon>Agaricomycetidae</taxon>
        <taxon>Agaricales</taxon>
        <taxon>Marasmiineae</taxon>
        <taxon>Marasmiaceae</taxon>
        <taxon>Marasmius</taxon>
    </lineage>
</organism>
<dbReference type="Proteomes" id="UP001437256">
    <property type="component" value="Unassembled WGS sequence"/>
</dbReference>
<reference evidence="2 3" key="1">
    <citation type="submission" date="2024-05" db="EMBL/GenBank/DDBJ databases">
        <title>A draft genome resource for the thread blight pathogen Marasmius tenuissimus strain MS-2.</title>
        <authorList>
            <person name="Yulfo-Soto G.E."/>
            <person name="Baruah I.K."/>
            <person name="Amoako-Attah I."/>
            <person name="Bukari Y."/>
            <person name="Meinhardt L.W."/>
            <person name="Bailey B.A."/>
            <person name="Cohen S.P."/>
        </authorList>
    </citation>
    <scope>NUCLEOTIDE SEQUENCE [LARGE SCALE GENOMIC DNA]</scope>
    <source>
        <strain evidence="2 3">MS-2</strain>
    </source>
</reference>
<evidence type="ECO:0000256" key="1">
    <source>
        <dbReference type="SAM" id="MobiDB-lite"/>
    </source>
</evidence>
<name>A0ABR2Z7B7_9AGAR</name>
<feature type="region of interest" description="Disordered" evidence="1">
    <location>
        <begin position="157"/>
        <end position="187"/>
    </location>
</feature>
<accession>A0ABR2Z7B7</accession>
<proteinExistence type="predicted"/>
<dbReference type="EMBL" id="JBBXMP010000494">
    <property type="protein sequence ID" value="KAL0057561.1"/>
    <property type="molecule type" value="Genomic_DNA"/>
</dbReference>